<name>A0A4P6HF50_9BACT</name>
<dbReference type="AlphaFoldDB" id="A0A4P6HF50"/>
<dbReference type="OrthoDB" id="5459182at2"/>
<keyword evidence="3" id="KW-1185">Reference proteome</keyword>
<keyword evidence="2" id="KW-0238">DNA-binding</keyword>
<dbReference type="NCBIfam" id="TIGR02609">
    <property type="entry name" value="doc_partner"/>
    <property type="match status" value="1"/>
</dbReference>
<dbReference type="SMART" id="SM00966">
    <property type="entry name" value="SpoVT_AbrB"/>
    <property type="match status" value="1"/>
</dbReference>
<evidence type="ECO:0000259" key="1">
    <source>
        <dbReference type="SMART" id="SM00966"/>
    </source>
</evidence>
<accession>A0A4P6HF50</accession>
<dbReference type="InterPro" id="IPR013432">
    <property type="entry name" value="Doc_partner"/>
</dbReference>
<dbReference type="KEGG" id="dcb:C3Y92_00390"/>
<dbReference type="GO" id="GO:0003677">
    <property type="term" value="F:DNA binding"/>
    <property type="evidence" value="ECO:0007669"/>
    <property type="project" value="UniProtKB-KW"/>
</dbReference>
<dbReference type="SUPFAM" id="SSF89447">
    <property type="entry name" value="AbrB/MazE/MraZ-like"/>
    <property type="match status" value="1"/>
</dbReference>
<dbReference type="InterPro" id="IPR007159">
    <property type="entry name" value="SpoVT-AbrB_dom"/>
</dbReference>
<dbReference type="Pfam" id="PF04014">
    <property type="entry name" value="MazE_antitoxin"/>
    <property type="match status" value="1"/>
</dbReference>
<reference evidence="2 3" key="1">
    <citation type="submission" date="2018-02" db="EMBL/GenBank/DDBJ databases">
        <title>Genome sequence of Desulfovibrio carbinolicus DSM 3852.</title>
        <authorList>
            <person name="Wilbanks E."/>
            <person name="Skennerton C.T."/>
            <person name="Orphan V.J."/>
        </authorList>
    </citation>
    <scope>NUCLEOTIDE SEQUENCE [LARGE SCALE GENOMIC DNA]</scope>
    <source>
        <strain evidence="2 3">DSM 3852</strain>
    </source>
</reference>
<sequence>MQALKIRKVGNSLGLVLPKEAVARLKVVEGDTVYLTDAEDGYRITPMDASFAEQMAAAEDIMREDRDVLRELSNR</sequence>
<dbReference type="Proteomes" id="UP000293296">
    <property type="component" value="Chromosome"/>
</dbReference>
<feature type="domain" description="SpoVT-AbrB" evidence="1">
    <location>
        <begin position="7"/>
        <end position="52"/>
    </location>
</feature>
<dbReference type="EMBL" id="CP026538">
    <property type="protein sequence ID" value="QAZ65781.1"/>
    <property type="molecule type" value="Genomic_DNA"/>
</dbReference>
<dbReference type="InterPro" id="IPR037914">
    <property type="entry name" value="SpoVT-AbrB_sf"/>
</dbReference>
<proteinExistence type="predicted"/>
<evidence type="ECO:0000313" key="3">
    <source>
        <dbReference type="Proteomes" id="UP000293296"/>
    </source>
</evidence>
<gene>
    <name evidence="2" type="ORF">C3Y92_00390</name>
</gene>
<protein>
    <submittedName>
        <fullName evidence="2">AbrB/MazE/SpoVT family DNA-binding domain-containing protein</fullName>
    </submittedName>
</protein>
<dbReference type="RefSeq" id="WP_129348438.1">
    <property type="nucleotide sequence ID" value="NZ_CP026538.1"/>
</dbReference>
<evidence type="ECO:0000313" key="2">
    <source>
        <dbReference type="EMBL" id="QAZ65781.1"/>
    </source>
</evidence>
<organism evidence="2 3">
    <name type="scientific">Solidesulfovibrio carbinolicus</name>
    <dbReference type="NCBI Taxonomy" id="296842"/>
    <lineage>
        <taxon>Bacteria</taxon>
        <taxon>Pseudomonadati</taxon>
        <taxon>Thermodesulfobacteriota</taxon>
        <taxon>Desulfovibrionia</taxon>
        <taxon>Desulfovibrionales</taxon>
        <taxon>Desulfovibrionaceae</taxon>
        <taxon>Solidesulfovibrio</taxon>
    </lineage>
</organism>
<dbReference type="Gene3D" id="2.10.260.10">
    <property type="match status" value="1"/>
</dbReference>